<dbReference type="GO" id="GO:0009395">
    <property type="term" value="P:phospholipid catabolic process"/>
    <property type="evidence" value="ECO:0007669"/>
    <property type="project" value="TreeGrafter"/>
</dbReference>
<sequence>NKEKFRVYVVLPLLPGFSTQKAVEAVLYFTMRSISKGENSLCSRLERAGVKVDDYITFYGMRGNDILMGKLVTEIIYVHSKLMIIDDLWCICGSANINDRSLVGTRDSEIAIVIQDIDFEQGIQHENPENIDITDPVSDKFYTFFRETAHKNTLIYEEVFATVPSDRIRDLIKDENYRTAPKLVDTDPERAHARLKEIRGLVVDIPLYFRHDENYMPSATTKEGMVPDIIWT</sequence>
<comment type="caution">
    <text evidence="8">The sequence shown here is derived from an EMBL/GenBank/DDBJ whole genome shotgun (WGS) entry which is preliminary data.</text>
</comment>
<evidence type="ECO:0000259" key="7">
    <source>
        <dbReference type="PROSITE" id="PS50035"/>
    </source>
</evidence>
<keyword evidence="5" id="KW-0442">Lipid degradation</keyword>
<dbReference type="EMBL" id="CAJNOQ010018832">
    <property type="protein sequence ID" value="CAF1437250.1"/>
    <property type="molecule type" value="Genomic_DNA"/>
</dbReference>
<dbReference type="Proteomes" id="UP000681722">
    <property type="component" value="Unassembled WGS sequence"/>
</dbReference>
<dbReference type="AlphaFoldDB" id="A0A815NS17"/>
<dbReference type="InterPro" id="IPR015679">
    <property type="entry name" value="PLipase_D_fam"/>
</dbReference>
<dbReference type="SUPFAM" id="SSF56024">
    <property type="entry name" value="Phospholipase D/nuclease"/>
    <property type="match status" value="1"/>
</dbReference>
<evidence type="ECO:0000313" key="9">
    <source>
        <dbReference type="EMBL" id="CAF4314608.1"/>
    </source>
</evidence>
<evidence type="ECO:0000313" key="10">
    <source>
        <dbReference type="Proteomes" id="UP000663829"/>
    </source>
</evidence>
<feature type="non-terminal residue" evidence="8">
    <location>
        <position position="1"/>
    </location>
</feature>
<dbReference type="PROSITE" id="PS50035">
    <property type="entry name" value="PLD"/>
    <property type="match status" value="1"/>
</dbReference>
<dbReference type="Proteomes" id="UP000663829">
    <property type="component" value="Unassembled WGS sequence"/>
</dbReference>
<dbReference type="EMBL" id="CAJOBC010084272">
    <property type="protein sequence ID" value="CAF4314608.1"/>
    <property type="molecule type" value="Genomic_DNA"/>
</dbReference>
<dbReference type="OrthoDB" id="14911at2759"/>
<dbReference type="PANTHER" id="PTHR18896:SF76">
    <property type="entry name" value="PHOSPHOLIPASE"/>
    <property type="match status" value="1"/>
</dbReference>
<dbReference type="InterPro" id="IPR001736">
    <property type="entry name" value="PLipase_D/transphosphatidylase"/>
</dbReference>
<dbReference type="Gene3D" id="3.30.870.10">
    <property type="entry name" value="Endonuclease Chain A"/>
    <property type="match status" value="1"/>
</dbReference>
<dbReference type="InterPro" id="IPR025202">
    <property type="entry name" value="PLD-like_dom"/>
</dbReference>
<accession>A0A815NS17</accession>
<evidence type="ECO:0000256" key="5">
    <source>
        <dbReference type="ARBA" id="ARBA00022963"/>
    </source>
</evidence>
<organism evidence="8 10">
    <name type="scientific">Didymodactylos carnosus</name>
    <dbReference type="NCBI Taxonomy" id="1234261"/>
    <lineage>
        <taxon>Eukaryota</taxon>
        <taxon>Metazoa</taxon>
        <taxon>Spiralia</taxon>
        <taxon>Gnathifera</taxon>
        <taxon>Rotifera</taxon>
        <taxon>Eurotatoria</taxon>
        <taxon>Bdelloidea</taxon>
        <taxon>Philodinida</taxon>
        <taxon>Philodinidae</taxon>
        <taxon>Didymodactylos</taxon>
    </lineage>
</organism>
<keyword evidence="6" id="KW-0443">Lipid metabolism</keyword>
<feature type="domain" description="PLD phosphodiesterase" evidence="7">
    <location>
        <begin position="74"/>
        <end position="101"/>
    </location>
</feature>
<keyword evidence="10" id="KW-1185">Reference proteome</keyword>
<keyword evidence="4" id="KW-0378">Hydrolase</keyword>
<dbReference type="EC" id="3.1.4.4" evidence="2"/>
<evidence type="ECO:0000313" key="8">
    <source>
        <dbReference type="EMBL" id="CAF1437250.1"/>
    </source>
</evidence>
<comment type="catalytic activity">
    <reaction evidence="1">
        <text>a 1,2-diacyl-sn-glycero-3-phosphocholine + H2O = a 1,2-diacyl-sn-glycero-3-phosphate + choline + H(+)</text>
        <dbReference type="Rhea" id="RHEA:14445"/>
        <dbReference type="ChEBI" id="CHEBI:15354"/>
        <dbReference type="ChEBI" id="CHEBI:15377"/>
        <dbReference type="ChEBI" id="CHEBI:15378"/>
        <dbReference type="ChEBI" id="CHEBI:57643"/>
        <dbReference type="ChEBI" id="CHEBI:58608"/>
        <dbReference type="EC" id="3.1.4.4"/>
    </reaction>
</comment>
<evidence type="ECO:0000256" key="3">
    <source>
        <dbReference type="ARBA" id="ARBA00022737"/>
    </source>
</evidence>
<dbReference type="SMART" id="SM00155">
    <property type="entry name" value="PLDc"/>
    <property type="match status" value="1"/>
</dbReference>
<evidence type="ECO:0000256" key="4">
    <source>
        <dbReference type="ARBA" id="ARBA00022801"/>
    </source>
</evidence>
<dbReference type="GO" id="GO:0060627">
    <property type="term" value="P:regulation of vesicle-mediated transport"/>
    <property type="evidence" value="ECO:0007669"/>
    <property type="project" value="TreeGrafter"/>
</dbReference>
<evidence type="ECO:0000256" key="6">
    <source>
        <dbReference type="ARBA" id="ARBA00023098"/>
    </source>
</evidence>
<gene>
    <name evidence="8" type="ORF">GPM918_LOCUS34242</name>
    <name evidence="9" type="ORF">SRO942_LOCUS34939</name>
</gene>
<evidence type="ECO:0000256" key="1">
    <source>
        <dbReference type="ARBA" id="ARBA00000798"/>
    </source>
</evidence>
<reference evidence="8" key="1">
    <citation type="submission" date="2021-02" db="EMBL/GenBank/DDBJ databases">
        <authorList>
            <person name="Nowell W R."/>
        </authorList>
    </citation>
    <scope>NUCLEOTIDE SEQUENCE</scope>
</reference>
<protein>
    <recommendedName>
        <fullName evidence="2">phospholipase D</fullName>
        <ecNumber evidence="2">3.1.4.4</ecNumber>
    </recommendedName>
</protein>
<dbReference type="Pfam" id="PF13091">
    <property type="entry name" value="PLDc_2"/>
    <property type="match status" value="1"/>
</dbReference>
<proteinExistence type="predicted"/>
<dbReference type="PANTHER" id="PTHR18896">
    <property type="entry name" value="PHOSPHOLIPASE D"/>
    <property type="match status" value="1"/>
</dbReference>
<evidence type="ECO:0000256" key="2">
    <source>
        <dbReference type="ARBA" id="ARBA00012027"/>
    </source>
</evidence>
<name>A0A815NS17_9BILA</name>
<dbReference type="GO" id="GO:0004630">
    <property type="term" value="F:phospholipase D activity"/>
    <property type="evidence" value="ECO:0007669"/>
    <property type="project" value="UniProtKB-EC"/>
</dbReference>
<keyword evidence="3" id="KW-0677">Repeat</keyword>